<evidence type="ECO:0008006" key="3">
    <source>
        <dbReference type="Google" id="ProtNLM"/>
    </source>
</evidence>
<reference evidence="2" key="1">
    <citation type="submission" date="2015-12" db="EMBL/GenBank/DDBJ databases">
        <authorList>
            <person name="Lodha T.D."/>
            <person name="Chintalapati S."/>
            <person name="Chintalapati V.R."/>
            <person name="Sravanthi T."/>
        </authorList>
    </citation>
    <scope>NUCLEOTIDE SEQUENCE [LARGE SCALE GENOMIC DNA]</scope>
    <source>
        <strain evidence="2">JC133</strain>
    </source>
</reference>
<organism evidence="1 2">
    <name type="scientific">Alkalispirochaeta sphaeroplastigenens</name>
    <dbReference type="NCBI Taxonomy" id="1187066"/>
    <lineage>
        <taxon>Bacteria</taxon>
        <taxon>Pseudomonadati</taxon>
        <taxon>Spirochaetota</taxon>
        <taxon>Spirochaetia</taxon>
        <taxon>Spirochaetales</taxon>
        <taxon>Spirochaetaceae</taxon>
        <taxon>Alkalispirochaeta</taxon>
    </lineage>
</organism>
<name>A0A2S4JRY1_9SPIO</name>
<proteinExistence type="predicted"/>
<dbReference type="SUPFAM" id="SSF52540">
    <property type="entry name" value="P-loop containing nucleoside triphosphate hydrolases"/>
    <property type="match status" value="1"/>
</dbReference>
<protein>
    <recommendedName>
        <fullName evidence="3">KaiC-like domain-containing protein</fullName>
    </recommendedName>
</protein>
<gene>
    <name evidence="1" type="ORF">AU468_06430</name>
</gene>
<accession>A0A2S4JRY1</accession>
<dbReference type="OrthoDB" id="368791at2"/>
<comment type="caution">
    <text evidence="1">The sequence shown here is derived from an EMBL/GenBank/DDBJ whole genome shotgun (WGS) entry which is preliminary data.</text>
</comment>
<keyword evidence="2" id="KW-1185">Reference proteome</keyword>
<evidence type="ECO:0000313" key="2">
    <source>
        <dbReference type="Proteomes" id="UP000237350"/>
    </source>
</evidence>
<dbReference type="InterPro" id="IPR027417">
    <property type="entry name" value="P-loop_NTPase"/>
</dbReference>
<dbReference type="Gene3D" id="3.40.50.300">
    <property type="entry name" value="P-loop containing nucleotide triphosphate hydrolases"/>
    <property type="match status" value="1"/>
</dbReference>
<dbReference type="EMBL" id="LPWH01000062">
    <property type="protein sequence ID" value="POR02223.1"/>
    <property type="molecule type" value="Genomic_DNA"/>
</dbReference>
<dbReference type="Proteomes" id="UP000237350">
    <property type="component" value="Unassembled WGS sequence"/>
</dbReference>
<dbReference type="AlphaFoldDB" id="A0A2S4JRY1"/>
<evidence type="ECO:0000313" key="1">
    <source>
        <dbReference type="EMBL" id="POR02223.1"/>
    </source>
</evidence>
<sequence>MVKEELIRRSPLRLLERSIHGGLQGGEIGVFAARKGTGKTACLVHIATDQLLQDRHVIHVSFAGRTDHIVTWYEDIFGEIAKRRELEHAMEIHDAAIRNRMIMNFSQEGVTVHQFLRSIRAIIDDGQFKADVLVVDGYDFSKGEPETLRALKEFAGENGLAVWFSASIHREDKRVDDQGVPMALSPFIDSIDVLITLTPEKDHVGLRLLKDHGDYNPEDLHLELDSKTLLIREDQ</sequence>
<dbReference type="RefSeq" id="WP_103680002.1">
    <property type="nucleotide sequence ID" value="NZ_LPWH01000062.1"/>
</dbReference>